<dbReference type="Gene3D" id="2.60.120.200">
    <property type="match status" value="1"/>
</dbReference>
<dbReference type="InterPro" id="IPR048958">
    <property type="entry name" value="Polysacc_lyase_14"/>
</dbReference>
<keyword evidence="4" id="KW-1185">Reference proteome</keyword>
<dbReference type="PANTHER" id="PTHR40124:SF1">
    <property type="entry name" value="DISAGGREGATASE RELATED REPEAT PROTEIN"/>
    <property type="match status" value="1"/>
</dbReference>
<accession>A0A9P5XZP0</accession>
<dbReference type="Proteomes" id="UP000807353">
    <property type="component" value="Unassembled WGS sequence"/>
</dbReference>
<keyword evidence="1" id="KW-0732">Signal</keyword>
<sequence length="367" mass="39303">MISLYATLSLCLTLAAPGLAATVQASVEQLAAQYALTTSTSLPFPSATQSTTDTQSLMVSNWSLGKGRIQDGPGNLAFVNDPFPNKPPDVPSSTNITGPVLAVTYPAGSFSHDTGGSQWYNLWNTTDGSTFGTMMVTYEVAFDAGFDWVKGGKLPGLRGGLNSSGCSGGNEANGKDCFSTRLMWRKNGSGEVYAYIPTPNDLCKEKSITCNSDFGISMARGSFGFVSGQWNRITLLVRLNDPPNIANGNIQLYYNDLQAINQQNLQIRSSSSVSANGFYFSCASPSFTLVLDVEFKPTYRSFFGGSDESWATPQTTHTYYRNIQIYGSSALSNLTGQEVKSSGSRLLPMSLTGALCFALFSALALII</sequence>
<dbReference type="Pfam" id="PF21294">
    <property type="entry name" value="Polysacc_lyase_14"/>
    <property type="match status" value="1"/>
</dbReference>
<dbReference type="EMBL" id="MU150294">
    <property type="protein sequence ID" value="KAF9460697.1"/>
    <property type="molecule type" value="Genomic_DNA"/>
</dbReference>
<gene>
    <name evidence="3" type="ORF">BDZ94DRAFT_1222560</name>
</gene>
<comment type="caution">
    <text evidence="3">The sequence shown here is derived from an EMBL/GenBank/DDBJ whole genome shotgun (WGS) entry which is preliminary data.</text>
</comment>
<keyword evidence="3" id="KW-0456">Lyase</keyword>
<dbReference type="OrthoDB" id="2395160at2759"/>
<name>A0A9P5XZP0_9AGAR</name>
<feature type="chain" id="PRO_5040159816" evidence="1">
    <location>
        <begin position="21"/>
        <end position="367"/>
    </location>
</feature>
<evidence type="ECO:0000313" key="3">
    <source>
        <dbReference type="EMBL" id="KAF9460697.1"/>
    </source>
</evidence>
<organism evidence="3 4">
    <name type="scientific">Collybia nuda</name>
    <dbReference type="NCBI Taxonomy" id="64659"/>
    <lineage>
        <taxon>Eukaryota</taxon>
        <taxon>Fungi</taxon>
        <taxon>Dikarya</taxon>
        <taxon>Basidiomycota</taxon>
        <taxon>Agaricomycotina</taxon>
        <taxon>Agaricomycetes</taxon>
        <taxon>Agaricomycetidae</taxon>
        <taxon>Agaricales</taxon>
        <taxon>Tricholomatineae</taxon>
        <taxon>Clitocybaceae</taxon>
        <taxon>Collybia</taxon>
    </lineage>
</organism>
<dbReference type="AlphaFoldDB" id="A0A9P5XZP0"/>
<reference evidence="3" key="1">
    <citation type="submission" date="2020-11" db="EMBL/GenBank/DDBJ databases">
        <authorList>
            <consortium name="DOE Joint Genome Institute"/>
            <person name="Ahrendt S."/>
            <person name="Riley R."/>
            <person name="Andreopoulos W."/>
            <person name="Labutti K."/>
            <person name="Pangilinan J."/>
            <person name="Ruiz-Duenas F.J."/>
            <person name="Barrasa J.M."/>
            <person name="Sanchez-Garcia M."/>
            <person name="Camarero S."/>
            <person name="Miyauchi S."/>
            <person name="Serrano A."/>
            <person name="Linde D."/>
            <person name="Babiker R."/>
            <person name="Drula E."/>
            <person name="Ayuso-Fernandez I."/>
            <person name="Pacheco R."/>
            <person name="Padilla G."/>
            <person name="Ferreira P."/>
            <person name="Barriuso J."/>
            <person name="Kellner H."/>
            <person name="Castanera R."/>
            <person name="Alfaro M."/>
            <person name="Ramirez L."/>
            <person name="Pisabarro A.G."/>
            <person name="Kuo A."/>
            <person name="Tritt A."/>
            <person name="Lipzen A."/>
            <person name="He G."/>
            <person name="Yan M."/>
            <person name="Ng V."/>
            <person name="Cullen D."/>
            <person name="Martin F."/>
            <person name="Rosso M.-N."/>
            <person name="Henrissat B."/>
            <person name="Hibbett D."/>
            <person name="Martinez A.T."/>
            <person name="Grigoriev I.V."/>
        </authorList>
    </citation>
    <scope>NUCLEOTIDE SEQUENCE</scope>
    <source>
        <strain evidence="3">CBS 247.69</strain>
    </source>
</reference>
<dbReference type="GO" id="GO:0016829">
    <property type="term" value="F:lyase activity"/>
    <property type="evidence" value="ECO:0007669"/>
    <property type="project" value="UniProtKB-KW"/>
</dbReference>
<feature type="signal peptide" evidence="1">
    <location>
        <begin position="1"/>
        <end position="20"/>
    </location>
</feature>
<feature type="domain" description="Polysaccharide lyase 14" evidence="2">
    <location>
        <begin position="95"/>
        <end position="281"/>
    </location>
</feature>
<evidence type="ECO:0000256" key="1">
    <source>
        <dbReference type="SAM" id="SignalP"/>
    </source>
</evidence>
<protein>
    <submittedName>
        <fullName evidence="3">Polysaccharide lyase family 14 protein</fullName>
    </submittedName>
</protein>
<dbReference type="PANTHER" id="PTHR40124">
    <property type="match status" value="1"/>
</dbReference>
<evidence type="ECO:0000259" key="2">
    <source>
        <dbReference type="Pfam" id="PF21294"/>
    </source>
</evidence>
<proteinExistence type="predicted"/>
<evidence type="ECO:0000313" key="4">
    <source>
        <dbReference type="Proteomes" id="UP000807353"/>
    </source>
</evidence>